<feature type="compositionally biased region" description="Polar residues" evidence="2">
    <location>
        <begin position="12"/>
        <end position="22"/>
    </location>
</feature>
<keyword evidence="1" id="KW-0175">Coiled coil</keyword>
<evidence type="ECO:0000256" key="2">
    <source>
        <dbReference type="SAM" id="MobiDB-lite"/>
    </source>
</evidence>
<proteinExistence type="predicted"/>
<dbReference type="InterPro" id="IPR008611">
    <property type="entry name" value="SctB2-like"/>
</dbReference>
<dbReference type="RefSeq" id="WP_071114688.1">
    <property type="nucleotide sequence ID" value="NZ_MKCT01000075.1"/>
</dbReference>
<dbReference type="EMBL" id="MKCT01000075">
    <property type="protein sequence ID" value="OHX16650.1"/>
    <property type="molecule type" value="Genomic_DNA"/>
</dbReference>
<evidence type="ECO:0000313" key="4">
    <source>
        <dbReference type="Proteomes" id="UP000180280"/>
    </source>
</evidence>
<evidence type="ECO:0000256" key="1">
    <source>
        <dbReference type="SAM" id="Coils"/>
    </source>
</evidence>
<dbReference type="Pfam" id="PF05802">
    <property type="entry name" value="SctB2"/>
    <property type="match status" value="1"/>
</dbReference>
<feature type="region of interest" description="Disordered" evidence="2">
    <location>
        <begin position="1"/>
        <end position="25"/>
    </location>
</feature>
<dbReference type="Proteomes" id="UP000180280">
    <property type="component" value="Unassembled WGS sequence"/>
</dbReference>
<sequence>MMDINKVGVSNAVPTTPQQLSGQGVDKGSTGVYATIDNLIAMLQKMNIDIRDMEREFHAAGQQQAAAVQLKSIDTKLESIELKYKAAWKNASAKVLSGFLSAGGAAIGGVAGSGGDLISTGLSGVGKAAEGGINWGTASLTRDAEQKNILGEFQADHAAERYKALSAAADKAAEASSRMHDLTRQLMSMQERIMSAVKI</sequence>
<accession>A0ABX3C800</accession>
<keyword evidence="4" id="KW-1185">Reference proteome</keyword>
<name>A0ABX3C800_9NEIS</name>
<protein>
    <recommendedName>
        <fullName evidence="5">Pathogenicity island effector protein</fullName>
    </recommendedName>
</protein>
<evidence type="ECO:0008006" key="5">
    <source>
        <dbReference type="Google" id="ProtNLM"/>
    </source>
</evidence>
<gene>
    <name evidence="3" type="ORF">BI344_21240</name>
</gene>
<comment type="caution">
    <text evidence="3">The sequence shown here is derived from an EMBL/GenBank/DDBJ whole genome shotgun (WGS) entry which is preliminary data.</text>
</comment>
<organism evidence="3 4">
    <name type="scientific">Chromobacterium sphagni</name>
    <dbReference type="NCBI Taxonomy" id="1903179"/>
    <lineage>
        <taxon>Bacteria</taxon>
        <taxon>Pseudomonadati</taxon>
        <taxon>Pseudomonadota</taxon>
        <taxon>Betaproteobacteria</taxon>
        <taxon>Neisseriales</taxon>
        <taxon>Chromobacteriaceae</taxon>
        <taxon>Chromobacterium</taxon>
    </lineage>
</organism>
<evidence type="ECO:0000313" key="3">
    <source>
        <dbReference type="EMBL" id="OHX16650.1"/>
    </source>
</evidence>
<feature type="coiled-coil region" evidence="1">
    <location>
        <begin position="36"/>
        <end position="63"/>
    </location>
</feature>
<feature type="coiled-coil region" evidence="1">
    <location>
        <begin position="165"/>
        <end position="192"/>
    </location>
</feature>
<reference evidence="3 4" key="1">
    <citation type="submission" date="2016-09" db="EMBL/GenBank/DDBJ databases">
        <title>Chromobacterium muskegensis sp. nov., an insecticidal bacterium isolated from Sphagnum bogs.</title>
        <authorList>
            <person name="Sparks M.E."/>
            <person name="Blackburn M.B."/>
            <person name="Gundersen-Rindal D.E."/>
            <person name="Mitchell A."/>
            <person name="Farrar R."/>
            <person name="Kuhar D."/>
        </authorList>
    </citation>
    <scope>NUCLEOTIDE SEQUENCE [LARGE SCALE GENOMIC DNA]</scope>
    <source>
        <strain evidence="3 4">14B-1</strain>
    </source>
</reference>